<dbReference type="AlphaFoldDB" id="A0A158QH15"/>
<evidence type="ECO:0000256" key="5">
    <source>
        <dbReference type="ARBA" id="ARBA00023242"/>
    </source>
</evidence>
<keyword evidence="3" id="KW-0238">DNA-binding</keyword>
<reference evidence="10" key="1">
    <citation type="submission" date="2016-04" db="UniProtKB">
        <authorList>
            <consortium name="WormBaseParasite"/>
        </authorList>
    </citation>
    <scope>IDENTIFICATION</scope>
</reference>
<dbReference type="InterPro" id="IPR011598">
    <property type="entry name" value="bHLH_dom"/>
</dbReference>
<dbReference type="GO" id="GO:0005634">
    <property type="term" value="C:nucleus"/>
    <property type="evidence" value="ECO:0007669"/>
    <property type="project" value="UniProtKB-SubCell"/>
</dbReference>
<evidence type="ECO:0000313" key="8">
    <source>
        <dbReference type="EMBL" id="VDN97113.1"/>
    </source>
</evidence>
<evidence type="ECO:0000259" key="6">
    <source>
        <dbReference type="PROSITE" id="PS50112"/>
    </source>
</evidence>
<dbReference type="OrthoDB" id="6021714at2759"/>
<keyword evidence="9" id="KW-1185">Reference proteome</keyword>
<sequence>MRSTSWNQYFTATELQQHFQVDQNGYYVPPAYIQEYKRYRCYCGSDHQNLPNLEPLIENPYSNDGAFVPIEAGSNRGISRISEATSTAISNSDGASVCPTLTATREKSKNAARMRRSNENCEYKELSHYLPLPSDEKIVLDKASSIRLTTNFLKMRALLSSNIVKREDQEEFLQNLHLTPWEEGEMDCINKGIPLICLLILITPSPIDYSFVRRFVIRIKCLLTKSRNSLSCEGYKAIHFEGHIKAKLVQINETLVKQVQYLIGVAHTLPVVSRISMEVKLSRDMFMFRAGLDLKLSYVDDQIERLTGYLPKNVVEKSLYDLIHCGDAEEVSEGHKTLLDKGQVIFKLFRLLCLNGGWIWVQAYAIILRGSGVSKPDFIVGFANVLTGIQGVNMKLDVCQLGVGAERSYENEIVPNKARRKRRCPAFELDEDSTPESYSISETIFTERFSSNSDHYNPNNSTMNPNWTHYHKVHEPTKSRQGISIDTAHSEGNTVNLPPSLVVHSFMEQLSIKTSANSTCHGNWLYPLHFHRQY</sequence>
<dbReference type="CDD" id="cd00130">
    <property type="entry name" value="PAS"/>
    <property type="match status" value="1"/>
</dbReference>
<evidence type="ECO:0000256" key="4">
    <source>
        <dbReference type="ARBA" id="ARBA00023163"/>
    </source>
</evidence>
<evidence type="ECO:0000256" key="1">
    <source>
        <dbReference type="ARBA" id="ARBA00004123"/>
    </source>
</evidence>
<accession>A0A158QH15</accession>
<dbReference type="SMART" id="SM00091">
    <property type="entry name" value="PAS"/>
    <property type="match status" value="1"/>
</dbReference>
<keyword evidence="5" id="KW-0539">Nucleus</keyword>
<organism evidence="10">
    <name type="scientific">Rodentolepis nana</name>
    <name type="common">Dwarf tapeworm</name>
    <name type="synonym">Hymenolepis nana</name>
    <dbReference type="NCBI Taxonomy" id="102285"/>
    <lineage>
        <taxon>Eukaryota</taxon>
        <taxon>Metazoa</taxon>
        <taxon>Spiralia</taxon>
        <taxon>Lophotrochozoa</taxon>
        <taxon>Platyhelminthes</taxon>
        <taxon>Cestoda</taxon>
        <taxon>Eucestoda</taxon>
        <taxon>Cyclophyllidea</taxon>
        <taxon>Hymenolepididae</taxon>
        <taxon>Rodentolepis</taxon>
    </lineage>
</organism>
<dbReference type="Gene3D" id="3.30.450.20">
    <property type="entry name" value="PAS domain"/>
    <property type="match status" value="2"/>
</dbReference>
<dbReference type="InterPro" id="IPR013655">
    <property type="entry name" value="PAS_fold_3"/>
</dbReference>
<dbReference type="GO" id="GO:0046983">
    <property type="term" value="F:protein dimerization activity"/>
    <property type="evidence" value="ECO:0007669"/>
    <property type="project" value="InterPro"/>
</dbReference>
<gene>
    <name evidence="8" type="ORF">HNAJ_LOCUS1254</name>
</gene>
<evidence type="ECO:0000313" key="9">
    <source>
        <dbReference type="Proteomes" id="UP000278807"/>
    </source>
</evidence>
<keyword evidence="4" id="KW-0804">Transcription</keyword>
<feature type="domain" description="BHLH" evidence="7">
    <location>
        <begin position="103"/>
        <end position="156"/>
    </location>
</feature>
<reference evidence="8 9" key="2">
    <citation type="submission" date="2018-11" db="EMBL/GenBank/DDBJ databases">
        <authorList>
            <consortium name="Pathogen Informatics"/>
        </authorList>
    </citation>
    <scope>NUCLEOTIDE SEQUENCE [LARGE SCALE GENOMIC DNA]</scope>
</reference>
<dbReference type="PROSITE" id="PS50888">
    <property type="entry name" value="BHLH"/>
    <property type="match status" value="1"/>
</dbReference>
<dbReference type="WBParaSite" id="HNAJ_0000125401-mRNA-1">
    <property type="protein sequence ID" value="HNAJ_0000125401-mRNA-1"/>
    <property type="gene ID" value="HNAJ_0000125401"/>
</dbReference>
<comment type="subcellular location">
    <subcellularLocation>
        <location evidence="1">Nucleus</location>
    </subcellularLocation>
</comment>
<dbReference type="Proteomes" id="UP000278807">
    <property type="component" value="Unassembled WGS sequence"/>
</dbReference>
<dbReference type="Pfam" id="PF08447">
    <property type="entry name" value="PAS_3"/>
    <property type="match status" value="1"/>
</dbReference>
<proteinExistence type="predicted"/>
<dbReference type="InterPro" id="IPR000014">
    <property type="entry name" value="PAS"/>
</dbReference>
<dbReference type="NCBIfam" id="TIGR00229">
    <property type="entry name" value="sensory_box"/>
    <property type="match status" value="1"/>
</dbReference>
<keyword evidence="2" id="KW-0805">Transcription regulation</keyword>
<evidence type="ECO:0000259" key="7">
    <source>
        <dbReference type="PROSITE" id="PS50888"/>
    </source>
</evidence>
<dbReference type="Pfam" id="PF23171">
    <property type="entry name" value="bHLH_HIF1A"/>
    <property type="match status" value="1"/>
</dbReference>
<dbReference type="GO" id="GO:0000981">
    <property type="term" value="F:DNA-binding transcription factor activity, RNA polymerase II-specific"/>
    <property type="evidence" value="ECO:0007669"/>
    <property type="project" value="TreeGrafter"/>
</dbReference>
<feature type="domain" description="PAS" evidence="6">
    <location>
        <begin position="287"/>
        <end position="342"/>
    </location>
</feature>
<evidence type="ECO:0000256" key="3">
    <source>
        <dbReference type="ARBA" id="ARBA00023125"/>
    </source>
</evidence>
<evidence type="ECO:0000256" key="2">
    <source>
        <dbReference type="ARBA" id="ARBA00023015"/>
    </source>
</evidence>
<protein>
    <submittedName>
        <fullName evidence="10">Protein kinase domain-containing protein</fullName>
    </submittedName>
</protein>
<dbReference type="SUPFAM" id="SSF55785">
    <property type="entry name" value="PYP-like sensor domain (PAS domain)"/>
    <property type="match status" value="1"/>
</dbReference>
<dbReference type="InterPro" id="IPR035965">
    <property type="entry name" value="PAS-like_dom_sf"/>
</dbReference>
<evidence type="ECO:0000313" key="10">
    <source>
        <dbReference type="WBParaSite" id="HNAJ_0000125401-mRNA-1"/>
    </source>
</evidence>
<dbReference type="EMBL" id="UZAE01000463">
    <property type="protein sequence ID" value="VDN97113.1"/>
    <property type="molecule type" value="Genomic_DNA"/>
</dbReference>
<dbReference type="PROSITE" id="PS50112">
    <property type="entry name" value="PAS"/>
    <property type="match status" value="1"/>
</dbReference>
<dbReference type="STRING" id="102285.A0A158QH15"/>
<dbReference type="PANTHER" id="PTHR23043:SF17">
    <property type="entry name" value="PROTEIN SIMILAR"/>
    <property type="match status" value="1"/>
</dbReference>
<name>A0A158QH15_RODNA</name>
<dbReference type="PANTHER" id="PTHR23043">
    <property type="entry name" value="HYPOXIA-INDUCIBLE FACTOR 1 ALPHA"/>
    <property type="match status" value="1"/>
</dbReference>
<dbReference type="GO" id="GO:0000977">
    <property type="term" value="F:RNA polymerase II transcription regulatory region sequence-specific DNA binding"/>
    <property type="evidence" value="ECO:0007669"/>
    <property type="project" value="TreeGrafter"/>
</dbReference>